<evidence type="ECO:0000313" key="4">
    <source>
        <dbReference type="Proteomes" id="UP000799757"/>
    </source>
</evidence>
<keyword evidence="4" id="KW-1185">Reference proteome</keyword>
<dbReference type="InterPro" id="IPR036864">
    <property type="entry name" value="Zn2-C6_fun-type_DNA-bd_sf"/>
</dbReference>
<dbReference type="PROSITE" id="PS50048">
    <property type="entry name" value="ZN2_CY6_FUNGAL_2"/>
    <property type="match status" value="1"/>
</dbReference>
<evidence type="ECO:0000313" key="3">
    <source>
        <dbReference type="EMBL" id="KAF2794432.1"/>
    </source>
</evidence>
<dbReference type="PANTHER" id="PTHR47784">
    <property type="entry name" value="STEROL UPTAKE CONTROL PROTEIN 2"/>
    <property type="match status" value="1"/>
</dbReference>
<proteinExistence type="predicted"/>
<dbReference type="AlphaFoldDB" id="A0A6A6XDB7"/>
<dbReference type="GO" id="GO:0008270">
    <property type="term" value="F:zinc ion binding"/>
    <property type="evidence" value="ECO:0007669"/>
    <property type="project" value="InterPro"/>
</dbReference>
<dbReference type="PROSITE" id="PS00463">
    <property type="entry name" value="ZN2_CY6_FUNGAL_1"/>
    <property type="match status" value="1"/>
</dbReference>
<dbReference type="EMBL" id="MU001891">
    <property type="protein sequence ID" value="KAF2794432.1"/>
    <property type="molecule type" value="Genomic_DNA"/>
</dbReference>
<dbReference type="InterPro" id="IPR001138">
    <property type="entry name" value="Zn2Cys6_DnaBD"/>
</dbReference>
<dbReference type="Proteomes" id="UP000799757">
    <property type="component" value="Unassembled WGS sequence"/>
</dbReference>
<feature type="domain" description="Zn(2)-C6 fungal-type" evidence="2">
    <location>
        <begin position="16"/>
        <end position="46"/>
    </location>
</feature>
<dbReference type="SUPFAM" id="SSF57701">
    <property type="entry name" value="Zn2/Cys6 DNA-binding domain"/>
    <property type="match status" value="1"/>
</dbReference>
<dbReference type="Pfam" id="PF11951">
    <property type="entry name" value="Fungal_trans_2"/>
    <property type="match status" value="1"/>
</dbReference>
<accession>A0A6A6XDB7</accession>
<dbReference type="CDD" id="cd00067">
    <property type="entry name" value="GAL4"/>
    <property type="match status" value="1"/>
</dbReference>
<dbReference type="InterPro" id="IPR021858">
    <property type="entry name" value="Fun_TF"/>
</dbReference>
<dbReference type="Gene3D" id="4.10.240.10">
    <property type="entry name" value="Zn(2)-C6 fungal-type DNA-binding domain"/>
    <property type="match status" value="1"/>
</dbReference>
<evidence type="ECO:0000259" key="2">
    <source>
        <dbReference type="PROSITE" id="PS50048"/>
    </source>
</evidence>
<name>A0A6A6XDB7_9PLEO</name>
<reference evidence="3" key="1">
    <citation type="journal article" date="2020" name="Stud. Mycol.">
        <title>101 Dothideomycetes genomes: a test case for predicting lifestyles and emergence of pathogens.</title>
        <authorList>
            <person name="Haridas S."/>
            <person name="Albert R."/>
            <person name="Binder M."/>
            <person name="Bloem J."/>
            <person name="Labutti K."/>
            <person name="Salamov A."/>
            <person name="Andreopoulos B."/>
            <person name="Baker S."/>
            <person name="Barry K."/>
            <person name="Bills G."/>
            <person name="Bluhm B."/>
            <person name="Cannon C."/>
            <person name="Castanera R."/>
            <person name="Culley D."/>
            <person name="Daum C."/>
            <person name="Ezra D."/>
            <person name="Gonzalez J."/>
            <person name="Henrissat B."/>
            <person name="Kuo A."/>
            <person name="Liang C."/>
            <person name="Lipzen A."/>
            <person name="Lutzoni F."/>
            <person name="Magnuson J."/>
            <person name="Mondo S."/>
            <person name="Nolan M."/>
            <person name="Ohm R."/>
            <person name="Pangilinan J."/>
            <person name="Park H.-J."/>
            <person name="Ramirez L."/>
            <person name="Alfaro M."/>
            <person name="Sun H."/>
            <person name="Tritt A."/>
            <person name="Yoshinaga Y."/>
            <person name="Zwiers L.-H."/>
            <person name="Turgeon B."/>
            <person name="Goodwin S."/>
            <person name="Spatafora J."/>
            <person name="Crous P."/>
            <person name="Grigoriev I."/>
        </authorList>
    </citation>
    <scope>NUCLEOTIDE SEQUENCE</scope>
    <source>
        <strain evidence="3">CBS 109.77</strain>
    </source>
</reference>
<dbReference type="Pfam" id="PF00172">
    <property type="entry name" value="Zn_clus"/>
    <property type="match status" value="1"/>
</dbReference>
<dbReference type="PANTHER" id="PTHR47784:SF4">
    <property type="entry name" value="ZN(II)2CYS6 TRANSCRIPTION FACTOR (EUROFUNG)"/>
    <property type="match status" value="1"/>
</dbReference>
<keyword evidence="1" id="KW-0539">Nucleus</keyword>
<organism evidence="3 4">
    <name type="scientific">Melanomma pulvis-pyrius CBS 109.77</name>
    <dbReference type="NCBI Taxonomy" id="1314802"/>
    <lineage>
        <taxon>Eukaryota</taxon>
        <taxon>Fungi</taxon>
        <taxon>Dikarya</taxon>
        <taxon>Ascomycota</taxon>
        <taxon>Pezizomycotina</taxon>
        <taxon>Dothideomycetes</taxon>
        <taxon>Pleosporomycetidae</taxon>
        <taxon>Pleosporales</taxon>
        <taxon>Melanommataceae</taxon>
        <taxon>Melanomma</taxon>
    </lineage>
</organism>
<dbReference type="GO" id="GO:0001228">
    <property type="term" value="F:DNA-binding transcription activator activity, RNA polymerase II-specific"/>
    <property type="evidence" value="ECO:0007669"/>
    <property type="project" value="TreeGrafter"/>
</dbReference>
<dbReference type="InterPro" id="IPR053157">
    <property type="entry name" value="Sterol_Uptake_Regulator"/>
</dbReference>
<gene>
    <name evidence="3" type="ORF">K505DRAFT_336933</name>
</gene>
<evidence type="ECO:0000256" key="1">
    <source>
        <dbReference type="ARBA" id="ARBA00023242"/>
    </source>
</evidence>
<protein>
    <recommendedName>
        <fullName evidence="2">Zn(2)-C6 fungal-type domain-containing protein</fullName>
    </recommendedName>
</protein>
<dbReference type="OrthoDB" id="5386330at2759"/>
<sequence>MEKPKSRKPHKKSRNGCLPCKARHVKCDETKPECVNCDKYGMKCEYPPPKKRISPVDHISPNLVASTPSSIEDASIFTPNLVTNGPQELGLSVDSVQCLRLMHHFHTITAKTLVVDSAEDFVQTHLVKTAFSYRFLLHSILALAALHLSRIEQSLQMDYMHQAERHHDAAVGLFRDQIQDIDETNIEAVLFFAATLDPYSSAVPMNTNDPDHAFDGILQSFALTRRLRPMVAQFYPKLSTSEFARLIPPDTQGMDWGAEPPADSELTKFRKFSEVIQHLYPPDIIEAYGNAIRILELLFARVAQLPDLPSAAFVKLWVHHVDPRFLELLSERQPGALIIFAHYGVLLRRVRHYWFMEGYAEQVLHIADMFVPGEWKAWLDWPREQISAGREAS</sequence>
<dbReference type="SMART" id="SM00066">
    <property type="entry name" value="GAL4"/>
    <property type="match status" value="1"/>
</dbReference>